<evidence type="ECO:0000313" key="1">
    <source>
        <dbReference type="EMBL" id="MCV6824950.1"/>
    </source>
</evidence>
<keyword evidence="2" id="KW-1185">Reference proteome</keyword>
<name>A0AAE3IZH8_9RHOB</name>
<dbReference type="Proteomes" id="UP001208041">
    <property type="component" value="Unassembled WGS sequence"/>
</dbReference>
<dbReference type="EMBL" id="JAOYFC010000002">
    <property type="protein sequence ID" value="MCV6824950.1"/>
    <property type="molecule type" value="Genomic_DNA"/>
</dbReference>
<gene>
    <name evidence="1" type="ORF">OH136_10320</name>
</gene>
<evidence type="ECO:0000313" key="2">
    <source>
        <dbReference type="Proteomes" id="UP001208041"/>
    </source>
</evidence>
<comment type="caution">
    <text evidence="1">The sequence shown here is derived from an EMBL/GenBank/DDBJ whole genome shotgun (WGS) entry which is preliminary data.</text>
</comment>
<reference evidence="1" key="1">
    <citation type="submission" date="2022-10" db="EMBL/GenBank/DDBJ databases">
        <authorList>
            <person name="Yue Y."/>
        </authorList>
    </citation>
    <scope>NUCLEOTIDE SEQUENCE</scope>
    <source>
        <strain evidence="1">Z654</strain>
    </source>
</reference>
<dbReference type="AlphaFoldDB" id="A0AAE3IZH8"/>
<proteinExistence type="predicted"/>
<organism evidence="1 2">
    <name type="scientific">Halocynthiibacter halioticoli</name>
    <dbReference type="NCBI Taxonomy" id="2986804"/>
    <lineage>
        <taxon>Bacteria</taxon>
        <taxon>Pseudomonadati</taxon>
        <taxon>Pseudomonadota</taxon>
        <taxon>Alphaproteobacteria</taxon>
        <taxon>Rhodobacterales</taxon>
        <taxon>Paracoccaceae</taxon>
        <taxon>Halocynthiibacter</taxon>
    </lineage>
</organism>
<sequence>MRHSISLGVIVCAMLSACSPPPVPKTQFSEAVEATEYPSLKPLGTLLKDAGDVTAEPAEIGGTDSLRNRAKQISGPVIDPKTKSELAAAVERHSSL</sequence>
<dbReference type="PROSITE" id="PS51257">
    <property type="entry name" value="PROKAR_LIPOPROTEIN"/>
    <property type="match status" value="1"/>
</dbReference>
<accession>A0AAE3IZH8</accession>
<dbReference type="RefSeq" id="WP_263953799.1">
    <property type="nucleotide sequence ID" value="NZ_JAOYFC010000002.1"/>
</dbReference>
<protein>
    <submittedName>
        <fullName evidence="1">Uncharacterized protein</fullName>
    </submittedName>
</protein>